<comment type="caution">
    <text evidence="1">The sequence shown here is derived from an EMBL/GenBank/DDBJ whole genome shotgun (WGS) entry which is preliminary data.</text>
</comment>
<dbReference type="AlphaFoldDB" id="A7UUU1"/>
<feature type="non-terminal residue" evidence="1">
    <location>
        <position position="133"/>
    </location>
</feature>
<dbReference type="STRING" id="7165.A7UUU1"/>
<reference evidence="1" key="4">
    <citation type="journal article" date="2007" name="Genome Biol.">
        <title>Update of the Anopheles gambiae PEST genome assembly.</title>
        <authorList>
            <person name="Sharakhova M.V."/>
            <person name="Hammond M.P."/>
            <person name="Lobo N.F."/>
            <person name="Krzywinski J."/>
            <person name="Unger M.F."/>
            <person name="Hillenmeyer M.E."/>
            <person name="Bruggner R.V."/>
            <person name="Birney E."/>
            <person name="Collins F.H."/>
        </authorList>
    </citation>
    <scope>NUCLEOTIDE SEQUENCE</scope>
    <source>
        <strain evidence="1">PEST</strain>
    </source>
</reference>
<name>A7UUU1_ANOGA</name>
<protein>
    <submittedName>
        <fullName evidence="1">AGAP011389-PA</fullName>
    </submittedName>
</protein>
<evidence type="ECO:0000313" key="1">
    <source>
        <dbReference type="EMBL" id="EDO63534.1"/>
    </source>
</evidence>
<reference evidence="1" key="3">
    <citation type="journal article" date="2004" name="Trends Parasitol.">
        <title>The Anopheles gambiae genome: an update.</title>
        <authorList>
            <person name="Mongin E."/>
            <person name="Louis C."/>
            <person name="Holt R.A."/>
            <person name="Birney E."/>
            <person name="Collins F.H."/>
        </authorList>
    </citation>
    <scope>NUCLEOTIDE SEQUENCE</scope>
    <source>
        <strain evidence="1">PEST</strain>
    </source>
</reference>
<dbReference type="eggNOG" id="ENOG502QRUQ">
    <property type="taxonomic scope" value="Eukaryota"/>
</dbReference>
<dbReference type="PANTHER" id="PTHR15192">
    <property type="entry name" value="PROTEIN CBG05349"/>
    <property type="match status" value="1"/>
</dbReference>
<gene>
    <name evidence="1" type="ORF">AgaP_AGAP011389</name>
</gene>
<dbReference type="VEuPathDB" id="VectorBase:AGAMI1_011378"/>
<dbReference type="EMBL" id="AAAB01008966">
    <property type="protein sequence ID" value="EDO63534.1"/>
    <property type="molecule type" value="Genomic_DNA"/>
</dbReference>
<sequence length="133" mass="15029">IRKQCSQNNSSFYRTSRHSSTSNEQHRWAYFCSQIHHTKQQAYHIQSYLSTTMYPKKHSFERGNLYSRGLFAASGLGLGEDPTKPIDCKNNPIEVDKYTNAVLRTAHPGLYAMGPLVGDNFVRFIPGGALCIT</sequence>
<feature type="non-terminal residue" evidence="1">
    <location>
        <position position="1"/>
    </location>
</feature>
<dbReference type="VEuPathDB" id="VectorBase:AGAP011389"/>
<dbReference type="PaxDb" id="7165-AGAP011389-PA"/>
<dbReference type="InterPro" id="IPR029731">
    <property type="entry name" value="OSGIN1/2"/>
</dbReference>
<reference evidence="1" key="1">
    <citation type="journal article" date="2002" name="Science">
        <title>The genome sequence of the malaria mosquito Anopheles gambiae.</title>
        <authorList>
            <person name="Holt R.A."/>
            <person name="Subramanian G.M."/>
            <person name="Halpern A."/>
            <person name="Sutton G.G."/>
            <person name="Charlab R."/>
            <person name="Nusskern D.R."/>
            <person name="Wincker P."/>
            <person name="Clark A.G."/>
            <person name="Ribeiro J.M."/>
            <person name="Wides R."/>
            <person name="Salzberg S.L."/>
            <person name="Loftus B."/>
            <person name="Yandell M."/>
            <person name="Majoros W.H."/>
            <person name="Rusch D.B."/>
            <person name="Lai Z."/>
            <person name="Kraft C.L."/>
            <person name="Abril J.F."/>
            <person name="Anthouard V."/>
            <person name="Arensburger P."/>
            <person name="Atkinson P.W."/>
            <person name="Baden H."/>
            <person name="de Berardinis V."/>
            <person name="Baldwin D."/>
            <person name="Benes V."/>
            <person name="Biedler J."/>
            <person name="Blass C."/>
            <person name="Bolanos R."/>
            <person name="Boscus D."/>
            <person name="Barnstead M."/>
            <person name="Cai S."/>
            <person name="Center A."/>
            <person name="Chaturverdi K."/>
            <person name="Christophides G.K."/>
            <person name="Chrystal M.A."/>
            <person name="Clamp M."/>
            <person name="Cravchik A."/>
            <person name="Curwen V."/>
            <person name="Dana A."/>
            <person name="Delcher A."/>
            <person name="Dew I."/>
            <person name="Evans C.A."/>
            <person name="Flanigan M."/>
            <person name="Grundschober-Freimoser A."/>
            <person name="Friedli L."/>
            <person name="Gu Z."/>
            <person name="Guan P."/>
            <person name="Guigo R."/>
            <person name="Hillenmeyer M.E."/>
            <person name="Hladun S.L."/>
            <person name="Hogan J.R."/>
            <person name="Hong Y.S."/>
            <person name="Hoover J."/>
            <person name="Jaillon O."/>
            <person name="Ke Z."/>
            <person name="Kodira C."/>
            <person name="Kokoza E."/>
            <person name="Koutsos A."/>
            <person name="Letunic I."/>
            <person name="Levitsky A."/>
            <person name="Liang Y."/>
            <person name="Lin J.J."/>
            <person name="Lobo N.F."/>
            <person name="Lopez J.R."/>
            <person name="Malek J.A."/>
            <person name="McIntosh T.C."/>
            <person name="Meister S."/>
            <person name="Miller J."/>
            <person name="Mobarry C."/>
            <person name="Mongin E."/>
            <person name="Murphy S.D."/>
            <person name="O'Brochta D.A."/>
            <person name="Pfannkoch C."/>
            <person name="Qi R."/>
            <person name="Regier M.A."/>
            <person name="Remington K."/>
            <person name="Shao H."/>
            <person name="Sharakhova M.V."/>
            <person name="Sitter C.D."/>
            <person name="Shetty J."/>
            <person name="Smith T.J."/>
            <person name="Strong R."/>
            <person name="Sun J."/>
            <person name="Thomasova D."/>
            <person name="Ton L.Q."/>
            <person name="Topalis P."/>
            <person name="Tu Z."/>
            <person name="Unger M.F."/>
            <person name="Walenz B."/>
            <person name="Wang A."/>
            <person name="Wang J."/>
            <person name="Wang M."/>
            <person name="Wang X."/>
            <person name="Woodford K.J."/>
            <person name="Wortman J.R."/>
            <person name="Wu M."/>
            <person name="Yao A."/>
            <person name="Zdobnov E.M."/>
            <person name="Zhang H."/>
            <person name="Zhao Q."/>
            <person name="Zhao S."/>
            <person name="Zhu S.C."/>
            <person name="Zhimulev I."/>
            <person name="Coluzzi M."/>
            <person name="della Torre A."/>
            <person name="Roth C.W."/>
            <person name="Louis C."/>
            <person name="Kalush F."/>
            <person name="Mural R.J."/>
            <person name="Myers E.W."/>
            <person name="Adams M.D."/>
            <person name="Smith H.O."/>
            <person name="Broder S."/>
            <person name="Gardner M.J."/>
            <person name="Fraser C.M."/>
            <person name="Birney E."/>
            <person name="Bork P."/>
            <person name="Brey P.T."/>
            <person name="Venter J.C."/>
            <person name="Weissenbach J."/>
            <person name="Kafatos F.C."/>
            <person name="Collins F.H."/>
            <person name="Hoffman S.L."/>
        </authorList>
    </citation>
    <scope>NUCLEOTIDE SEQUENCE [LARGE SCALE GENOMIC DNA]</scope>
    <source>
        <strain evidence="1">PEST</strain>
    </source>
</reference>
<dbReference type="PANTHER" id="PTHR15192:SF8">
    <property type="entry name" value="FAD_NAD(P)-BINDING DOMAIN-CONTAINING PROTEIN"/>
    <property type="match status" value="1"/>
</dbReference>
<reference evidence="1" key="2">
    <citation type="submission" date="2002-03" db="EMBL/GenBank/DDBJ databases">
        <authorList>
            <consortium name="The Anopheles Genome Sequencing Consortium"/>
        </authorList>
    </citation>
    <scope>NUCLEOTIDE SEQUENCE</scope>
    <source>
        <strain evidence="1">PEST</strain>
    </source>
</reference>
<organism evidence="1">
    <name type="scientific">Anopheles gambiae</name>
    <name type="common">African malaria mosquito</name>
    <dbReference type="NCBI Taxonomy" id="7165"/>
    <lineage>
        <taxon>Eukaryota</taxon>
        <taxon>Metazoa</taxon>
        <taxon>Ecdysozoa</taxon>
        <taxon>Arthropoda</taxon>
        <taxon>Hexapoda</taxon>
        <taxon>Insecta</taxon>
        <taxon>Pterygota</taxon>
        <taxon>Neoptera</taxon>
        <taxon>Endopterygota</taxon>
        <taxon>Diptera</taxon>
        <taxon>Nematocera</taxon>
        <taxon>Culicoidea</taxon>
        <taxon>Culicidae</taxon>
        <taxon>Anophelinae</taxon>
        <taxon>Anopheles</taxon>
    </lineage>
</organism>
<reference evidence="1" key="5">
    <citation type="submission" date="2011-05" db="EMBL/GenBank/DDBJ databases">
        <authorList>
            <consortium name="VectorBase"/>
        </authorList>
    </citation>
    <scope>NUCLEOTIDE SEQUENCE</scope>
    <source>
        <strain evidence="1">PEST</strain>
    </source>
</reference>
<dbReference type="HOGENOM" id="CLU_1911807_0_0_1"/>
<accession>A7UUU1</accession>
<proteinExistence type="predicted"/>